<keyword evidence="2" id="KW-1185">Reference proteome</keyword>
<evidence type="ECO:0000313" key="1">
    <source>
        <dbReference type="EMBL" id="GLB33443.1"/>
    </source>
</evidence>
<organism evidence="1 2">
    <name type="scientific">Lyophyllum shimeji</name>
    <name type="common">Hon-shimeji</name>
    <name type="synonym">Tricholoma shimeji</name>
    <dbReference type="NCBI Taxonomy" id="47721"/>
    <lineage>
        <taxon>Eukaryota</taxon>
        <taxon>Fungi</taxon>
        <taxon>Dikarya</taxon>
        <taxon>Basidiomycota</taxon>
        <taxon>Agaricomycotina</taxon>
        <taxon>Agaricomycetes</taxon>
        <taxon>Agaricomycetidae</taxon>
        <taxon>Agaricales</taxon>
        <taxon>Tricholomatineae</taxon>
        <taxon>Lyophyllaceae</taxon>
        <taxon>Lyophyllum</taxon>
    </lineage>
</organism>
<dbReference type="EMBL" id="BRPK01000001">
    <property type="protein sequence ID" value="GLB33443.1"/>
    <property type="molecule type" value="Genomic_DNA"/>
</dbReference>
<reference evidence="1" key="1">
    <citation type="submission" date="2022-07" db="EMBL/GenBank/DDBJ databases">
        <title>The genome of Lyophyllum shimeji provides insight into the initial evolution of ectomycorrhizal fungal genome.</title>
        <authorList>
            <person name="Kobayashi Y."/>
            <person name="Shibata T."/>
            <person name="Hirakawa H."/>
            <person name="Shigenobu S."/>
            <person name="Nishiyama T."/>
            <person name="Yamada A."/>
            <person name="Hasebe M."/>
            <person name="Kawaguchi M."/>
        </authorList>
    </citation>
    <scope>NUCLEOTIDE SEQUENCE</scope>
    <source>
        <strain evidence="1">AT787</strain>
    </source>
</reference>
<accession>A0A9P3UHS3</accession>
<name>A0A9P3UHS3_LYOSH</name>
<dbReference type="Proteomes" id="UP001063166">
    <property type="component" value="Unassembled WGS sequence"/>
</dbReference>
<dbReference type="AlphaFoldDB" id="A0A9P3UHS3"/>
<gene>
    <name evidence="1" type="ORF">LshimejAT787_0103270</name>
</gene>
<evidence type="ECO:0000313" key="2">
    <source>
        <dbReference type="Proteomes" id="UP001063166"/>
    </source>
</evidence>
<protein>
    <submittedName>
        <fullName evidence="1">Uncharacterized protein</fullName>
    </submittedName>
</protein>
<proteinExistence type="predicted"/>
<comment type="caution">
    <text evidence="1">The sequence shown here is derived from an EMBL/GenBank/DDBJ whole genome shotgun (WGS) entry which is preliminary data.</text>
</comment>
<sequence>MFRLGACDLLCTQIAWFVGTPCRAQAPSLPLSYPLFLVPSYATGTPSRQYQHGSHRGKVLTGVVAGSGRNLFFRRPHVGISVF</sequence>